<dbReference type="Pfam" id="PF11154">
    <property type="entry name" value="DUF2934"/>
    <property type="match status" value="1"/>
</dbReference>
<evidence type="ECO:0008006" key="4">
    <source>
        <dbReference type="Google" id="ProtNLM"/>
    </source>
</evidence>
<organism evidence="2 3">
    <name type="scientific">Candidatus Sulfotelmatobacter kueseliae</name>
    <dbReference type="NCBI Taxonomy" id="2042962"/>
    <lineage>
        <taxon>Bacteria</taxon>
        <taxon>Pseudomonadati</taxon>
        <taxon>Acidobacteriota</taxon>
        <taxon>Terriglobia</taxon>
        <taxon>Terriglobales</taxon>
        <taxon>Candidatus Korobacteraceae</taxon>
        <taxon>Candidatus Sulfotelmatobacter</taxon>
    </lineage>
</organism>
<dbReference type="InterPro" id="IPR021327">
    <property type="entry name" value="DUF2934"/>
</dbReference>
<proteinExistence type="predicted"/>
<evidence type="ECO:0000313" key="2">
    <source>
        <dbReference type="EMBL" id="SPF36110.1"/>
    </source>
</evidence>
<evidence type="ECO:0000256" key="1">
    <source>
        <dbReference type="SAM" id="MobiDB-lite"/>
    </source>
</evidence>
<name>A0A2U3K964_9BACT</name>
<dbReference type="AlphaFoldDB" id="A0A2U3K964"/>
<reference evidence="3" key="1">
    <citation type="submission" date="2018-02" db="EMBL/GenBank/DDBJ databases">
        <authorList>
            <person name="Hausmann B."/>
        </authorList>
    </citation>
    <scope>NUCLEOTIDE SEQUENCE [LARGE SCALE GENOMIC DNA]</scope>
    <source>
        <strain evidence="3">Peat soil MAG SbA1</strain>
    </source>
</reference>
<dbReference type="EMBL" id="OMOD01000057">
    <property type="protein sequence ID" value="SPF36110.1"/>
    <property type="molecule type" value="Genomic_DNA"/>
</dbReference>
<protein>
    <recommendedName>
        <fullName evidence="4">DUF2934 domain-containing protein</fullName>
    </recommendedName>
</protein>
<gene>
    <name evidence="2" type="ORF">SBA1_150003</name>
</gene>
<feature type="region of interest" description="Disordered" evidence="1">
    <location>
        <begin position="1"/>
        <end position="26"/>
    </location>
</feature>
<accession>A0A2U3K964</accession>
<evidence type="ECO:0000313" key="3">
    <source>
        <dbReference type="Proteomes" id="UP000238701"/>
    </source>
</evidence>
<sequence>MFDPKSVKQAKSNVAIPPKSSPAKLAMMPDTVPAQDRIRERAYELYESRGGEPGRDEQDWLRAEQEILKPQR</sequence>
<dbReference type="Proteomes" id="UP000238701">
    <property type="component" value="Unassembled WGS sequence"/>
</dbReference>